<reference evidence="2 3" key="1">
    <citation type="submission" date="2018-02" db="EMBL/GenBank/DDBJ databases">
        <title>Genomic Encyclopedia of Archaeal and Bacterial Type Strains, Phase II (KMG-II): from individual species to whole genera.</title>
        <authorList>
            <person name="Goeker M."/>
        </authorList>
    </citation>
    <scope>NUCLEOTIDE SEQUENCE [LARGE SCALE GENOMIC DNA]</scope>
    <source>
        <strain evidence="2 3">DSM 22857</strain>
    </source>
</reference>
<evidence type="ECO:0000259" key="1">
    <source>
        <dbReference type="Pfam" id="PF26571"/>
    </source>
</evidence>
<evidence type="ECO:0000313" key="2">
    <source>
        <dbReference type="EMBL" id="PPK98811.1"/>
    </source>
</evidence>
<evidence type="ECO:0000313" key="3">
    <source>
        <dbReference type="Proteomes" id="UP000239485"/>
    </source>
</evidence>
<dbReference type="OrthoDB" id="5171895at2"/>
<dbReference type="Pfam" id="PF26571">
    <property type="entry name" value="VldE"/>
    <property type="match status" value="1"/>
</dbReference>
<keyword evidence="3" id="KW-1185">Reference proteome</keyword>
<accession>A0A2S6IXD9</accession>
<dbReference type="EMBL" id="PTJD01000001">
    <property type="protein sequence ID" value="PPK98811.1"/>
    <property type="molecule type" value="Genomic_DNA"/>
</dbReference>
<protein>
    <recommendedName>
        <fullName evidence="1">ARB-07466-like C-terminal domain-containing protein</fullName>
    </recommendedName>
</protein>
<proteinExistence type="predicted"/>
<name>A0A2S6IXD9_9ACTN</name>
<dbReference type="AlphaFoldDB" id="A0A2S6IXD9"/>
<dbReference type="InterPro" id="IPR058593">
    <property type="entry name" value="ARB_07466-like_C"/>
</dbReference>
<organism evidence="2 3">
    <name type="scientific">Kineococcus xinjiangensis</name>
    <dbReference type="NCBI Taxonomy" id="512762"/>
    <lineage>
        <taxon>Bacteria</taxon>
        <taxon>Bacillati</taxon>
        <taxon>Actinomycetota</taxon>
        <taxon>Actinomycetes</taxon>
        <taxon>Kineosporiales</taxon>
        <taxon>Kineosporiaceae</taxon>
        <taxon>Kineococcus</taxon>
    </lineage>
</organism>
<comment type="caution">
    <text evidence="2">The sequence shown here is derived from an EMBL/GenBank/DDBJ whole genome shotgun (WGS) entry which is preliminary data.</text>
</comment>
<gene>
    <name evidence="2" type="ORF">CLV92_101512</name>
</gene>
<sequence length="291" mass="31270">MVAGAAVLAVTATAVWMLREEEVPVLLRERCIATVEGQSTDWSPEQMGNAATIVGLSVRRELPARAATIAIATAIQESTLRNLDHGDRDSLGLFQQRPSMDWGSPEQVQDPVYATNAFYDGLAKVDGYRDMAVTDAAQEVQRSAFPLAYGDHEQEGRILASSLTGHSPASLTCRLRPVDDVAVELPGEGGLTPRAQRVADELAEQVSERGVRPVDGALGRAWQFEGGEGAEGERLAWAVAHWAVARADALDVEEVSVGKLRWQRSEPDAGWAPTQSPLGPSTVDVRVAHGE</sequence>
<dbReference type="Proteomes" id="UP000239485">
    <property type="component" value="Unassembled WGS sequence"/>
</dbReference>
<feature type="domain" description="ARB-07466-like C-terminal" evidence="1">
    <location>
        <begin position="188"/>
        <end position="275"/>
    </location>
</feature>